<feature type="compositionally biased region" description="Basic and acidic residues" evidence="1">
    <location>
        <begin position="41"/>
        <end position="57"/>
    </location>
</feature>
<proteinExistence type="predicted"/>
<accession>A0A292PLD2</accession>
<feature type="compositionally biased region" description="Polar residues" evidence="1">
    <location>
        <begin position="78"/>
        <end position="89"/>
    </location>
</feature>
<feature type="region of interest" description="Disordered" evidence="1">
    <location>
        <begin position="1"/>
        <end position="122"/>
    </location>
</feature>
<sequence>MSVHLLAAPTTIDYSHEPSCGRTRRQKEPHDRHGKMVNLPSRDDSTRKIEDKIRELRNGASRQAGDREALDVKVGSGRNATGRNYSTTAGRYDGLKGPKNSKAVEELEGRRRKAMSTTRDRS</sequence>
<dbReference type="EMBL" id="LN891139">
    <property type="protein sequence ID" value="CUS08349.1"/>
    <property type="molecule type" value="Genomic_DNA"/>
</dbReference>
<gene>
    <name evidence="2" type="ORF">GSTUAT00007592001</name>
</gene>
<keyword evidence="3" id="KW-1185">Reference proteome</keyword>
<organism evidence="2 3">
    <name type="scientific">Tuber aestivum</name>
    <name type="common">summer truffle</name>
    <dbReference type="NCBI Taxonomy" id="59557"/>
    <lineage>
        <taxon>Eukaryota</taxon>
        <taxon>Fungi</taxon>
        <taxon>Dikarya</taxon>
        <taxon>Ascomycota</taxon>
        <taxon>Pezizomycotina</taxon>
        <taxon>Pezizomycetes</taxon>
        <taxon>Pezizales</taxon>
        <taxon>Tuberaceae</taxon>
        <taxon>Tuber</taxon>
    </lineage>
</organism>
<dbReference type="Proteomes" id="UP001412239">
    <property type="component" value="Unassembled WGS sequence"/>
</dbReference>
<name>A0A292PLD2_9PEZI</name>
<reference evidence="2" key="1">
    <citation type="submission" date="2015-10" db="EMBL/GenBank/DDBJ databases">
        <authorList>
            <person name="Regsiter A."/>
            <person name="william w."/>
        </authorList>
    </citation>
    <scope>NUCLEOTIDE SEQUENCE</scope>
    <source>
        <strain evidence="2">Montdore</strain>
    </source>
</reference>
<evidence type="ECO:0000313" key="3">
    <source>
        <dbReference type="Proteomes" id="UP001412239"/>
    </source>
</evidence>
<evidence type="ECO:0000313" key="2">
    <source>
        <dbReference type="EMBL" id="CUS08349.1"/>
    </source>
</evidence>
<protein>
    <submittedName>
        <fullName evidence="2">Uncharacterized protein</fullName>
    </submittedName>
</protein>
<evidence type="ECO:0000256" key="1">
    <source>
        <dbReference type="SAM" id="MobiDB-lite"/>
    </source>
</evidence>
<dbReference type="AlphaFoldDB" id="A0A292PLD2"/>